<organism evidence="2 3">
    <name type="scientific">Streptomyces asoensis</name>
    <dbReference type="NCBI Taxonomy" id="249586"/>
    <lineage>
        <taxon>Bacteria</taxon>
        <taxon>Bacillati</taxon>
        <taxon>Actinomycetota</taxon>
        <taxon>Actinomycetes</taxon>
        <taxon>Kitasatosporales</taxon>
        <taxon>Streptomycetaceae</taxon>
        <taxon>Streptomyces</taxon>
    </lineage>
</organism>
<feature type="region of interest" description="Disordered" evidence="1">
    <location>
        <begin position="164"/>
        <end position="184"/>
    </location>
</feature>
<reference evidence="3" key="1">
    <citation type="submission" date="2023-07" db="EMBL/GenBank/DDBJ databases">
        <title>Whole genome shotgun sequence of Streptomyces cacaoi subsp. asoensis NBRC 13813.</title>
        <authorList>
            <person name="Komaki H."/>
            <person name="Tamura T."/>
        </authorList>
    </citation>
    <scope>NUCLEOTIDE SEQUENCE [LARGE SCALE GENOMIC DNA]</scope>
    <source>
        <strain evidence="3">NBRC 13813</strain>
    </source>
</reference>
<dbReference type="GeneID" id="91475481"/>
<evidence type="ECO:0008006" key="4">
    <source>
        <dbReference type="Google" id="ProtNLM"/>
    </source>
</evidence>
<name>A0ABQ3RZ53_9ACTN</name>
<evidence type="ECO:0000313" key="3">
    <source>
        <dbReference type="Proteomes" id="UP000649259"/>
    </source>
</evidence>
<gene>
    <name evidence="2" type="ORF">Saso_27370</name>
</gene>
<dbReference type="Proteomes" id="UP000649259">
    <property type="component" value="Unassembled WGS sequence"/>
</dbReference>
<accession>A0ABQ3RZ53</accession>
<proteinExistence type="predicted"/>
<dbReference type="EMBL" id="BNEB01000003">
    <property type="protein sequence ID" value="GHI61087.1"/>
    <property type="molecule type" value="Genomic_DNA"/>
</dbReference>
<dbReference type="CDD" id="cd06583">
    <property type="entry name" value="PGRP"/>
    <property type="match status" value="1"/>
</dbReference>
<keyword evidence="3" id="KW-1185">Reference proteome</keyword>
<evidence type="ECO:0000313" key="2">
    <source>
        <dbReference type="EMBL" id="GHI61087.1"/>
    </source>
</evidence>
<evidence type="ECO:0000256" key="1">
    <source>
        <dbReference type="SAM" id="MobiDB-lite"/>
    </source>
</evidence>
<sequence length="312" mass="33103">MRLVRRAEFGWLASEAPLQATTRGVKVHYEGTAVSTRLLSDHAACVAEWKAIRASHLANKVENYSDVAYNYAACPHGFLLEGRGVGRRTGANGNQDLNRAHYAIVGLVGSEGLTEPTDAMLSAIRDGIELLREHGAGTEIKGHRDGYATSCPGGPLYAWVQKGAPRPAAAPTTTPTPTPPVQEDDMPAPMMLNEANPADVDLPSGEWVGLAFADPVVHSGPRVHDTLVHVTLADDTPADAVVEGRFYLTDTSGGSPSAYQTVTRRGGGGHQFVLSGTVPAGKHLRFQLRVKTSDGASVALLHRTASGPYWAV</sequence>
<protein>
    <recommendedName>
        <fullName evidence="4">N-acetylmuramoyl-L-alanine amidase</fullName>
    </recommendedName>
</protein>
<dbReference type="InterPro" id="IPR036505">
    <property type="entry name" value="Amidase/PGRP_sf"/>
</dbReference>
<dbReference type="SUPFAM" id="SSF55846">
    <property type="entry name" value="N-acetylmuramoyl-L-alanine amidase-like"/>
    <property type="match status" value="1"/>
</dbReference>
<feature type="compositionally biased region" description="Low complexity" evidence="1">
    <location>
        <begin position="164"/>
        <end position="173"/>
    </location>
</feature>
<dbReference type="RefSeq" id="WP_229901024.1">
    <property type="nucleotide sequence ID" value="NZ_BMSI01000001.1"/>
</dbReference>
<comment type="caution">
    <text evidence="2">The sequence shown here is derived from an EMBL/GenBank/DDBJ whole genome shotgun (WGS) entry which is preliminary data.</text>
</comment>
<dbReference type="InterPro" id="IPR002502">
    <property type="entry name" value="Amidase_domain"/>
</dbReference>
<dbReference type="Gene3D" id="3.40.80.10">
    <property type="entry name" value="Peptidoglycan recognition protein-like"/>
    <property type="match status" value="1"/>
</dbReference>